<dbReference type="SUPFAM" id="SSF46894">
    <property type="entry name" value="C-terminal effector domain of the bipartite response regulators"/>
    <property type="match status" value="1"/>
</dbReference>
<evidence type="ECO:0000256" key="4">
    <source>
        <dbReference type="SAM" id="SignalP"/>
    </source>
</evidence>
<dbReference type="Proteomes" id="UP000615003">
    <property type="component" value="Unassembled WGS sequence"/>
</dbReference>
<feature type="domain" description="OmpR/PhoB-type" evidence="5">
    <location>
        <begin position="129"/>
        <end position="228"/>
    </location>
</feature>
<feature type="DNA-binding region" description="OmpR/PhoB-type" evidence="2">
    <location>
        <begin position="129"/>
        <end position="228"/>
    </location>
</feature>
<dbReference type="RefSeq" id="WP_104643814.1">
    <property type="nucleotide sequence ID" value="NZ_AQGW01000025.1"/>
</dbReference>
<reference evidence="7 8" key="2">
    <citation type="submission" date="2017-11" db="EMBL/GenBank/DDBJ databases">
        <authorList>
            <person name="Han C.G."/>
        </authorList>
    </citation>
    <scope>NUCLEOTIDE SEQUENCE [LARGE SCALE GENOMIC DNA]</scope>
    <source>
        <strain evidence="8">ATCC 43555</strain>
        <strain evidence="7">ATCC43555</strain>
    </source>
</reference>
<feature type="transmembrane region" description="Helical" evidence="3">
    <location>
        <begin position="43"/>
        <end position="63"/>
    </location>
</feature>
<dbReference type="InterPro" id="IPR001867">
    <property type="entry name" value="OmpR/PhoB-type_DNA-bd"/>
</dbReference>
<feature type="chain" id="PRO_5014343352" evidence="4">
    <location>
        <begin position="20"/>
        <end position="236"/>
    </location>
</feature>
<keyword evidence="9" id="KW-1185">Reference proteome</keyword>
<dbReference type="Pfam" id="PF00486">
    <property type="entry name" value="Trans_reg_C"/>
    <property type="match status" value="1"/>
</dbReference>
<dbReference type="GO" id="GO:0003677">
    <property type="term" value="F:DNA binding"/>
    <property type="evidence" value="ECO:0007669"/>
    <property type="project" value="UniProtKB-UniRule"/>
</dbReference>
<keyword evidence="1 2" id="KW-0238">DNA-binding</keyword>
<feature type="signal peptide" evidence="4">
    <location>
        <begin position="1"/>
        <end position="19"/>
    </location>
</feature>
<evidence type="ECO:0000313" key="6">
    <source>
        <dbReference type="EMBL" id="MBE0384267.1"/>
    </source>
</evidence>
<evidence type="ECO:0000259" key="5">
    <source>
        <dbReference type="PROSITE" id="PS51755"/>
    </source>
</evidence>
<evidence type="ECO:0000256" key="2">
    <source>
        <dbReference type="PROSITE-ProRule" id="PRU01091"/>
    </source>
</evidence>
<keyword evidence="3" id="KW-0812">Transmembrane</keyword>
<evidence type="ECO:0000313" key="7">
    <source>
        <dbReference type="EMBL" id="SOU42654.1"/>
    </source>
</evidence>
<accession>A0A2K4XEE4</accession>
<evidence type="ECO:0000256" key="1">
    <source>
        <dbReference type="ARBA" id="ARBA00023125"/>
    </source>
</evidence>
<sequence length="236" mass="26822">MKHLLIFISLILFSSQATAFCLDASNYIEGVKYGVCGEQTDSISLTPYFIIWMLLNVLFGQMLNKPNIHVGFKYLLFLCAFPLSPLVLLMNLTGMVVFRVYQKSATTSSAKTAQPNPDDSKAVIEKPSINQLIIGEYTFDSMQQSLIKEDNLYTLEPKCMQVLSYLIEQQPRIVSLEELHNNVWENQIVTDTAVRRVISKLRVTLNDNDTKNPTYIKSVMKRGYQLIAEVKTQPIV</sequence>
<evidence type="ECO:0000313" key="8">
    <source>
        <dbReference type="Proteomes" id="UP000238288"/>
    </source>
</evidence>
<reference evidence="6 9" key="1">
    <citation type="submission" date="2015-06" db="EMBL/GenBank/DDBJ databases">
        <title>Genome sequence of Pseudoalteromonas carrageenovora.</title>
        <authorList>
            <person name="Xie B.-B."/>
            <person name="Rong J.-C."/>
            <person name="Qin Q.-L."/>
            <person name="Zhang Y.-Z."/>
        </authorList>
    </citation>
    <scope>NUCLEOTIDE SEQUENCE [LARGE SCALE GENOMIC DNA]</scope>
    <source>
        <strain evidence="6 9">IAM 12662</strain>
    </source>
</reference>
<keyword evidence="4" id="KW-0732">Signal</keyword>
<dbReference type="SMART" id="SM00862">
    <property type="entry name" value="Trans_reg_C"/>
    <property type="match status" value="1"/>
</dbReference>
<keyword evidence="3" id="KW-1133">Transmembrane helix</keyword>
<feature type="transmembrane region" description="Helical" evidence="3">
    <location>
        <begin position="75"/>
        <end position="101"/>
    </location>
</feature>
<dbReference type="GO" id="GO:0000160">
    <property type="term" value="P:phosphorelay signal transduction system"/>
    <property type="evidence" value="ECO:0007669"/>
    <property type="project" value="InterPro"/>
</dbReference>
<dbReference type="OrthoDB" id="5900874at2"/>
<evidence type="ECO:0000256" key="3">
    <source>
        <dbReference type="SAM" id="Phobius"/>
    </source>
</evidence>
<dbReference type="Proteomes" id="UP000238288">
    <property type="component" value="Chromosome PCAR9b"/>
</dbReference>
<dbReference type="InterPro" id="IPR036388">
    <property type="entry name" value="WH-like_DNA-bd_sf"/>
</dbReference>
<dbReference type="EMBL" id="AQGW01000025">
    <property type="protein sequence ID" value="MBE0384267.1"/>
    <property type="molecule type" value="Genomic_DNA"/>
</dbReference>
<evidence type="ECO:0000313" key="9">
    <source>
        <dbReference type="Proteomes" id="UP000615003"/>
    </source>
</evidence>
<dbReference type="Gene3D" id="1.10.10.10">
    <property type="entry name" value="Winged helix-like DNA-binding domain superfamily/Winged helix DNA-binding domain"/>
    <property type="match status" value="1"/>
</dbReference>
<name>A0A2K4XEE4_PSEVC</name>
<gene>
    <name evidence="6" type="primary">cadC</name>
    <name evidence="7" type="ORF">PCAR9_B0172</name>
    <name evidence="6" type="ORF">PCARR_b0216</name>
</gene>
<dbReference type="GeneID" id="93665362"/>
<dbReference type="AlphaFoldDB" id="A0A2K4XEE4"/>
<dbReference type="GO" id="GO:0006355">
    <property type="term" value="P:regulation of DNA-templated transcription"/>
    <property type="evidence" value="ECO:0007669"/>
    <property type="project" value="InterPro"/>
</dbReference>
<proteinExistence type="predicted"/>
<organism evidence="7 8">
    <name type="scientific">Pseudoalteromonas carrageenovora IAM 12662</name>
    <dbReference type="NCBI Taxonomy" id="1314868"/>
    <lineage>
        <taxon>Bacteria</taxon>
        <taxon>Pseudomonadati</taxon>
        <taxon>Pseudomonadota</taxon>
        <taxon>Gammaproteobacteria</taxon>
        <taxon>Alteromonadales</taxon>
        <taxon>Pseudoalteromonadaceae</taxon>
        <taxon>Pseudoalteromonas</taxon>
    </lineage>
</organism>
<dbReference type="CDD" id="cd00383">
    <property type="entry name" value="trans_reg_C"/>
    <property type="match status" value="1"/>
</dbReference>
<keyword evidence="3" id="KW-0472">Membrane</keyword>
<dbReference type="EMBL" id="LT965929">
    <property type="protein sequence ID" value="SOU42654.1"/>
    <property type="molecule type" value="Genomic_DNA"/>
</dbReference>
<dbReference type="InterPro" id="IPR016032">
    <property type="entry name" value="Sig_transdc_resp-reg_C-effctor"/>
</dbReference>
<protein>
    <submittedName>
        <fullName evidence="6">Transcriptional activator of cad operon</fullName>
    </submittedName>
    <submittedName>
        <fullName evidence="7">Transcriptional regulator</fullName>
    </submittedName>
</protein>
<dbReference type="PROSITE" id="PS51755">
    <property type="entry name" value="OMPR_PHOB"/>
    <property type="match status" value="1"/>
</dbReference>